<dbReference type="Proteomes" id="UP001459277">
    <property type="component" value="Unassembled WGS sequence"/>
</dbReference>
<proteinExistence type="predicted"/>
<evidence type="ECO:0000256" key="1">
    <source>
        <dbReference type="SAM" id="Phobius"/>
    </source>
</evidence>
<name>A0AAW2DDB5_9ROSI</name>
<dbReference type="EMBL" id="JAZDWU010000003">
    <property type="protein sequence ID" value="KAL0007708.1"/>
    <property type="molecule type" value="Genomic_DNA"/>
</dbReference>
<feature type="transmembrane region" description="Helical" evidence="1">
    <location>
        <begin position="42"/>
        <end position="65"/>
    </location>
</feature>
<comment type="caution">
    <text evidence="2">The sequence shown here is derived from an EMBL/GenBank/DDBJ whole genome shotgun (WGS) entry which is preliminary data.</text>
</comment>
<accession>A0AAW2DDB5</accession>
<sequence length="69" mass="7557">MVDIRSRAWRGSSIVGLIVEDLWSVSFLTIQRTASSALLPDLFPVLLFSIDVLVFAGNTLLGLLFSSQC</sequence>
<gene>
    <name evidence="2" type="ORF">SO802_009210</name>
</gene>
<evidence type="ECO:0000313" key="3">
    <source>
        <dbReference type="Proteomes" id="UP001459277"/>
    </source>
</evidence>
<protein>
    <submittedName>
        <fullName evidence="2">Uncharacterized protein</fullName>
    </submittedName>
</protein>
<feature type="transmembrane region" description="Helical" evidence="1">
    <location>
        <begin position="12"/>
        <end position="30"/>
    </location>
</feature>
<evidence type="ECO:0000313" key="2">
    <source>
        <dbReference type="EMBL" id="KAL0007708.1"/>
    </source>
</evidence>
<keyword evidence="1" id="KW-0812">Transmembrane</keyword>
<keyword evidence="1" id="KW-0472">Membrane</keyword>
<keyword evidence="3" id="KW-1185">Reference proteome</keyword>
<keyword evidence="1" id="KW-1133">Transmembrane helix</keyword>
<organism evidence="2 3">
    <name type="scientific">Lithocarpus litseifolius</name>
    <dbReference type="NCBI Taxonomy" id="425828"/>
    <lineage>
        <taxon>Eukaryota</taxon>
        <taxon>Viridiplantae</taxon>
        <taxon>Streptophyta</taxon>
        <taxon>Embryophyta</taxon>
        <taxon>Tracheophyta</taxon>
        <taxon>Spermatophyta</taxon>
        <taxon>Magnoliopsida</taxon>
        <taxon>eudicotyledons</taxon>
        <taxon>Gunneridae</taxon>
        <taxon>Pentapetalae</taxon>
        <taxon>rosids</taxon>
        <taxon>fabids</taxon>
        <taxon>Fagales</taxon>
        <taxon>Fagaceae</taxon>
        <taxon>Lithocarpus</taxon>
    </lineage>
</organism>
<reference evidence="2 3" key="1">
    <citation type="submission" date="2024-01" db="EMBL/GenBank/DDBJ databases">
        <title>A telomere-to-telomere, gap-free genome of sweet tea (Lithocarpus litseifolius).</title>
        <authorList>
            <person name="Zhou J."/>
        </authorList>
    </citation>
    <scope>NUCLEOTIDE SEQUENCE [LARGE SCALE GENOMIC DNA]</scope>
    <source>
        <strain evidence="2">Zhou-2022a</strain>
        <tissue evidence="2">Leaf</tissue>
    </source>
</reference>
<dbReference type="AlphaFoldDB" id="A0AAW2DDB5"/>